<name>A0A834FK09_ORYME</name>
<gene>
    <name evidence="1" type="ORF">FQA47_018987</name>
</gene>
<organism evidence="1 2">
    <name type="scientific">Oryzias melastigma</name>
    <name type="common">Marine medaka</name>
    <dbReference type="NCBI Taxonomy" id="30732"/>
    <lineage>
        <taxon>Eukaryota</taxon>
        <taxon>Metazoa</taxon>
        <taxon>Chordata</taxon>
        <taxon>Craniata</taxon>
        <taxon>Vertebrata</taxon>
        <taxon>Euteleostomi</taxon>
        <taxon>Actinopterygii</taxon>
        <taxon>Neopterygii</taxon>
        <taxon>Teleostei</taxon>
        <taxon>Neoteleostei</taxon>
        <taxon>Acanthomorphata</taxon>
        <taxon>Ovalentaria</taxon>
        <taxon>Atherinomorphae</taxon>
        <taxon>Beloniformes</taxon>
        <taxon>Adrianichthyidae</taxon>
        <taxon>Oryziinae</taxon>
        <taxon>Oryzias</taxon>
    </lineage>
</organism>
<comment type="caution">
    <text evidence="1">The sequence shown here is derived from an EMBL/GenBank/DDBJ whole genome shotgun (WGS) entry which is preliminary data.</text>
</comment>
<dbReference type="AlphaFoldDB" id="A0A834FK09"/>
<evidence type="ECO:0000313" key="2">
    <source>
        <dbReference type="Proteomes" id="UP000646548"/>
    </source>
</evidence>
<proteinExistence type="predicted"/>
<protein>
    <submittedName>
        <fullName evidence="1">Uncharacterized protein</fullName>
    </submittedName>
</protein>
<dbReference type="EMBL" id="WKFB01000102">
    <property type="protein sequence ID" value="KAF6735616.1"/>
    <property type="molecule type" value="Genomic_DNA"/>
</dbReference>
<reference evidence="1" key="1">
    <citation type="journal article" name="BMC Genomics">
        <title>Long-read sequencing and de novo genome assembly of marine medaka (Oryzias melastigma).</title>
        <authorList>
            <person name="Liang P."/>
            <person name="Saqib H.S.A."/>
            <person name="Ni X."/>
            <person name="Shen Y."/>
        </authorList>
    </citation>
    <scope>NUCLEOTIDE SEQUENCE</scope>
    <source>
        <strain evidence="1">Bigg-433</strain>
    </source>
</reference>
<evidence type="ECO:0000313" key="1">
    <source>
        <dbReference type="EMBL" id="KAF6735616.1"/>
    </source>
</evidence>
<dbReference type="Proteomes" id="UP000646548">
    <property type="component" value="Unassembled WGS sequence"/>
</dbReference>
<sequence>MNKENTDVTMCLRTQIHSLCRTRRHATTLMFVRAASALRLPSKFHQPAEEDAKPRRTALREELRRVLHTASVTGSREKHFDSQQEFSGGLCVWGSRSGLFPLPLSLLPCSTSKLLRSVKPFEARVNAPAVVRGRPCRRRRRRLLVP</sequence>
<accession>A0A834FK09</accession>